<dbReference type="InterPro" id="IPR001005">
    <property type="entry name" value="SANT/Myb"/>
</dbReference>
<dbReference type="CDD" id="cd00167">
    <property type="entry name" value="SANT"/>
    <property type="match status" value="3"/>
</dbReference>
<dbReference type="Gene3D" id="1.10.10.60">
    <property type="entry name" value="Homeodomain-like"/>
    <property type="match status" value="3"/>
</dbReference>
<feature type="domain" description="HTH myb-type" evidence="3">
    <location>
        <begin position="121"/>
        <end position="167"/>
    </location>
</feature>
<dbReference type="Pfam" id="PF13921">
    <property type="entry name" value="Myb_DNA-bind_6"/>
    <property type="match status" value="1"/>
</dbReference>
<dbReference type="PROSITE" id="PS51294">
    <property type="entry name" value="HTH_MYB"/>
    <property type="match status" value="3"/>
</dbReference>
<organism evidence="4 5">
    <name type="scientific">Hondaea fermentalgiana</name>
    <dbReference type="NCBI Taxonomy" id="2315210"/>
    <lineage>
        <taxon>Eukaryota</taxon>
        <taxon>Sar</taxon>
        <taxon>Stramenopiles</taxon>
        <taxon>Bigyra</taxon>
        <taxon>Labyrinthulomycetes</taxon>
        <taxon>Thraustochytrida</taxon>
        <taxon>Thraustochytriidae</taxon>
        <taxon>Hondaea</taxon>
    </lineage>
</organism>
<protein>
    <submittedName>
        <fullName evidence="4">Transcription factor MYB98</fullName>
    </submittedName>
</protein>
<evidence type="ECO:0000256" key="1">
    <source>
        <dbReference type="SAM" id="MobiDB-lite"/>
    </source>
</evidence>
<dbReference type="OrthoDB" id="2143914at2759"/>
<dbReference type="PANTHER" id="PTHR45614:SF241">
    <property type="entry name" value="MYB-LIKE DNA-BINDING PROTEIN"/>
    <property type="match status" value="1"/>
</dbReference>
<dbReference type="GO" id="GO:0000981">
    <property type="term" value="F:DNA-binding transcription factor activity, RNA polymerase II-specific"/>
    <property type="evidence" value="ECO:0007669"/>
    <property type="project" value="TreeGrafter"/>
</dbReference>
<gene>
    <name evidence="4" type="ORF">FCC1311_103132</name>
</gene>
<feature type="region of interest" description="Disordered" evidence="1">
    <location>
        <begin position="371"/>
        <end position="398"/>
    </location>
</feature>
<feature type="compositionally biased region" description="Low complexity" evidence="1">
    <location>
        <begin position="373"/>
        <end position="398"/>
    </location>
</feature>
<feature type="domain" description="Myb-like" evidence="2">
    <location>
        <begin position="118"/>
        <end position="163"/>
    </location>
</feature>
<dbReference type="Pfam" id="PF00249">
    <property type="entry name" value="Myb_DNA-binding"/>
    <property type="match status" value="1"/>
</dbReference>
<sequence length="540" mass="59813">MPSAKKLTWSNEEDVVLKRVLAQAGVQRLSNGAIVLNGSWGDVATHLPGRSAKQCRERWRFNLCPDINKSEWSCEEDATLIENQLKVGNQWALIARQLDGRTENSVKIRFKSILRASRRVWTAKDDADLMALHKLMGSKWSIIAERMPNRTRNGVKTRFLVLRNGVSERPLLPGAAEQLFRTARYADLVERFIESAGVRKLVPSSAAQSQPQANTSTSVAATTPLSPQTHALQQQHHNQIHHQHAGQMRTLRPSHSDMASPQTVPLPDMLAPETRHPSFASEEFAEDERQTHGAMGKLSRSSSKRSAPWMDAEALAASSRNIPGSTLSSPDLGPLNIGALHPTKRSRSAYPEGADESLLDILAPHANREWRLQRQAQQQQQQQQYHHYAPQQQQQPHAYRQTFHNFKSHSAAAEPLDAADSIENRAPPPPASSSLASSATQFNNPHNRHQDFERHTSLASSSSSMSRDDFLQSQPVQNGAATSASNPGGLSSSTLQLALALANSDALLPLSAAALFVQEQRNQHHRHGDDQRVRSLLKLY</sequence>
<name>A0A2R5GTC9_9STRA</name>
<dbReference type="PROSITE" id="PS50090">
    <property type="entry name" value="MYB_LIKE"/>
    <property type="match status" value="3"/>
</dbReference>
<dbReference type="InParanoid" id="A0A2R5GTC9"/>
<dbReference type="EMBL" id="BEYU01000179">
    <property type="protein sequence ID" value="GBG34090.1"/>
    <property type="molecule type" value="Genomic_DNA"/>
</dbReference>
<keyword evidence="5" id="KW-1185">Reference proteome</keyword>
<reference evidence="4 5" key="1">
    <citation type="submission" date="2017-12" db="EMBL/GenBank/DDBJ databases">
        <title>Sequencing, de novo assembly and annotation of complete genome of a new Thraustochytrid species, strain FCC1311.</title>
        <authorList>
            <person name="Sedici K."/>
            <person name="Godart F."/>
            <person name="Aiese Cigliano R."/>
            <person name="Sanseverino W."/>
            <person name="Barakat M."/>
            <person name="Ortet P."/>
            <person name="Marechal E."/>
            <person name="Cagnac O."/>
            <person name="Amato A."/>
        </authorList>
    </citation>
    <scope>NUCLEOTIDE SEQUENCE [LARGE SCALE GENOMIC DNA]</scope>
</reference>
<feature type="region of interest" description="Disordered" evidence="1">
    <location>
        <begin position="287"/>
        <end position="306"/>
    </location>
</feature>
<feature type="domain" description="HTH myb-type" evidence="3">
    <location>
        <begin position="1"/>
        <end position="67"/>
    </location>
</feature>
<evidence type="ECO:0000259" key="3">
    <source>
        <dbReference type="PROSITE" id="PS51294"/>
    </source>
</evidence>
<feature type="region of interest" description="Disordered" evidence="1">
    <location>
        <begin position="421"/>
        <end position="489"/>
    </location>
</feature>
<feature type="domain" description="HTH myb-type" evidence="3">
    <location>
        <begin position="68"/>
        <end position="118"/>
    </location>
</feature>
<dbReference type="PANTHER" id="PTHR45614">
    <property type="entry name" value="MYB PROTEIN-RELATED"/>
    <property type="match status" value="1"/>
</dbReference>
<dbReference type="GO" id="GO:0005634">
    <property type="term" value="C:nucleus"/>
    <property type="evidence" value="ECO:0007669"/>
    <property type="project" value="TreeGrafter"/>
</dbReference>
<dbReference type="SMART" id="SM00717">
    <property type="entry name" value="SANT"/>
    <property type="match status" value="3"/>
</dbReference>
<feature type="domain" description="Myb-like" evidence="2">
    <location>
        <begin position="1"/>
        <end position="63"/>
    </location>
</feature>
<dbReference type="Proteomes" id="UP000241890">
    <property type="component" value="Unassembled WGS sequence"/>
</dbReference>
<feature type="domain" description="Myb-like" evidence="2">
    <location>
        <begin position="64"/>
        <end position="114"/>
    </location>
</feature>
<dbReference type="InterPro" id="IPR050560">
    <property type="entry name" value="MYB_TF"/>
</dbReference>
<dbReference type="SUPFAM" id="SSF46689">
    <property type="entry name" value="Homeodomain-like"/>
    <property type="match status" value="2"/>
</dbReference>
<comment type="caution">
    <text evidence="4">The sequence shown here is derived from an EMBL/GenBank/DDBJ whole genome shotgun (WGS) entry which is preliminary data.</text>
</comment>
<feature type="region of interest" description="Disordered" evidence="1">
    <location>
        <begin position="228"/>
        <end position="273"/>
    </location>
</feature>
<proteinExistence type="predicted"/>
<dbReference type="GO" id="GO:0000978">
    <property type="term" value="F:RNA polymerase II cis-regulatory region sequence-specific DNA binding"/>
    <property type="evidence" value="ECO:0007669"/>
    <property type="project" value="TreeGrafter"/>
</dbReference>
<accession>A0A2R5GTC9</accession>
<dbReference type="InterPro" id="IPR017930">
    <property type="entry name" value="Myb_dom"/>
</dbReference>
<evidence type="ECO:0000313" key="4">
    <source>
        <dbReference type="EMBL" id="GBG34090.1"/>
    </source>
</evidence>
<evidence type="ECO:0000313" key="5">
    <source>
        <dbReference type="Proteomes" id="UP000241890"/>
    </source>
</evidence>
<evidence type="ECO:0000259" key="2">
    <source>
        <dbReference type="PROSITE" id="PS50090"/>
    </source>
</evidence>
<dbReference type="InterPro" id="IPR009057">
    <property type="entry name" value="Homeodomain-like_sf"/>
</dbReference>
<dbReference type="AlphaFoldDB" id="A0A2R5GTC9"/>
<feature type="compositionally biased region" description="Polar residues" evidence="1">
    <location>
        <begin position="471"/>
        <end position="489"/>
    </location>
</feature>